<organism evidence="1 5">
    <name type="scientific">Nephila pilipes</name>
    <name type="common">Giant wood spider</name>
    <name type="synonym">Nephila maculata</name>
    <dbReference type="NCBI Taxonomy" id="299642"/>
    <lineage>
        <taxon>Eukaryota</taxon>
        <taxon>Metazoa</taxon>
        <taxon>Ecdysozoa</taxon>
        <taxon>Arthropoda</taxon>
        <taxon>Chelicerata</taxon>
        <taxon>Arachnida</taxon>
        <taxon>Araneae</taxon>
        <taxon>Araneomorphae</taxon>
        <taxon>Entelegynae</taxon>
        <taxon>Araneoidea</taxon>
        <taxon>Nephilidae</taxon>
        <taxon>Nephila</taxon>
    </lineage>
</organism>
<dbReference type="EMBL" id="BMAW01107482">
    <property type="protein sequence ID" value="GFT29503.1"/>
    <property type="molecule type" value="Genomic_DNA"/>
</dbReference>
<proteinExistence type="predicted"/>
<keyword evidence="5" id="KW-1185">Reference proteome</keyword>
<dbReference type="OrthoDB" id="6467440at2759"/>
<name>A0A8X6JLB1_NEPPI</name>
<sequence length="108" mass="12682">MVYNETVKLVQHWILRYIRNRQEAETIMQASNRLMNLEMLNIGVSEMQILESDNGNRNLDSILRAALFFNDSENDYKAQLKDLTNEFSDIRTKLSGDYIKLYVNTSDE</sequence>
<comment type="caution">
    <text evidence="1">The sequence shown here is derived from an EMBL/GenBank/DDBJ whole genome shotgun (WGS) entry which is preliminary data.</text>
</comment>
<dbReference type="EMBL" id="BMAW01075345">
    <property type="protein sequence ID" value="GFT96274.1"/>
    <property type="molecule type" value="Genomic_DNA"/>
</dbReference>
<gene>
    <name evidence="1" type="ORF">NPIL_198931</name>
    <name evidence="2" type="ORF">NPIL_399361</name>
    <name evidence="4" type="ORF">NPIL_546731</name>
    <name evidence="3" type="ORF">NPIL_605381</name>
</gene>
<dbReference type="EMBL" id="BMAW01031420">
    <property type="protein sequence ID" value="GFU21057.1"/>
    <property type="molecule type" value="Genomic_DNA"/>
</dbReference>
<evidence type="ECO:0000313" key="1">
    <source>
        <dbReference type="EMBL" id="GFS41028.1"/>
    </source>
</evidence>
<dbReference type="Proteomes" id="UP000887013">
    <property type="component" value="Unassembled WGS sequence"/>
</dbReference>
<dbReference type="AlphaFoldDB" id="A0A8X6JLB1"/>
<evidence type="ECO:0000313" key="3">
    <source>
        <dbReference type="EMBL" id="GFT96274.1"/>
    </source>
</evidence>
<protein>
    <submittedName>
        <fullName evidence="1">Uncharacterized protein</fullName>
    </submittedName>
</protein>
<evidence type="ECO:0000313" key="4">
    <source>
        <dbReference type="EMBL" id="GFU21057.1"/>
    </source>
</evidence>
<dbReference type="EMBL" id="BMAW01043763">
    <property type="protein sequence ID" value="GFS41028.1"/>
    <property type="molecule type" value="Genomic_DNA"/>
</dbReference>
<evidence type="ECO:0000313" key="2">
    <source>
        <dbReference type="EMBL" id="GFT29503.1"/>
    </source>
</evidence>
<reference evidence="1" key="1">
    <citation type="submission" date="2020-08" db="EMBL/GenBank/DDBJ databases">
        <title>Multicomponent nature underlies the extraordinary mechanical properties of spider dragline silk.</title>
        <authorList>
            <person name="Kono N."/>
            <person name="Nakamura H."/>
            <person name="Mori M."/>
            <person name="Yoshida Y."/>
            <person name="Ohtoshi R."/>
            <person name="Malay A.D."/>
            <person name="Moran D.A.P."/>
            <person name="Tomita M."/>
            <person name="Numata K."/>
            <person name="Arakawa K."/>
        </authorList>
    </citation>
    <scope>NUCLEOTIDE SEQUENCE</scope>
</reference>
<accession>A0A8X6JLB1</accession>
<evidence type="ECO:0000313" key="5">
    <source>
        <dbReference type="Proteomes" id="UP000887013"/>
    </source>
</evidence>